<dbReference type="Gramene" id="TraesLAC3D03G01792790.1">
    <property type="protein sequence ID" value="TraesLAC3D03G01792790.1.CDS1"/>
    <property type="gene ID" value="TraesLAC3D03G01792790"/>
</dbReference>
<dbReference type="Gramene" id="TraesCAD_scaffold_048339_01G000100.1">
    <property type="protein sequence ID" value="TraesCAD_scaffold_048339_01G000100.1"/>
    <property type="gene ID" value="TraesCAD_scaffold_048339_01G000100"/>
</dbReference>
<evidence type="ECO:0000313" key="2">
    <source>
        <dbReference type="Proteomes" id="UP000019116"/>
    </source>
</evidence>
<dbReference type="Gramene" id="TraesWEE_scaffold_114648_01G000100.1">
    <property type="protein sequence ID" value="TraesWEE_scaffold_114648_01G000100.1"/>
    <property type="gene ID" value="TraesWEE_scaffold_114648_01G000100"/>
</dbReference>
<dbReference type="OMA" id="NSMAHAC"/>
<dbReference type="Proteomes" id="UP000019116">
    <property type="component" value="Chromosome 3D"/>
</dbReference>
<dbReference type="Gramene" id="TraesARI3D03G01884110.1">
    <property type="protein sequence ID" value="TraesARI3D03G01884110.1.CDS1"/>
    <property type="gene ID" value="TraesARI3D03G01884110"/>
</dbReference>
<dbReference type="Gramene" id="TraesCS3D03G0351200.1">
    <property type="protein sequence ID" value="TraesCS3D03G0351200.1.CDS1"/>
    <property type="gene ID" value="TraesCS3D03G0351200"/>
</dbReference>
<reference evidence="1" key="2">
    <citation type="submission" date="2018-10" db="UniProtKB">
        <authorList>
            <consortium name="EnsemblPlants"/>
        </authorList>
    </citation>
    <scope>IDENTIFICATION</scope>
</reference>
<dbReference type="STRING" id="4565.A0A3B6GRB2"/>
<dbReference type="Gramene" id="TraesCLE_scaffold_176204_01G000100.1">
    <property type="protein sequence ID" value="TraesCLE_scaffold_176204_01G000100.1"/>
    <property type="gene ID" value="TraesCLE_scaffold_176204_01G000100"/>
</dbReference>
<sequence length="168" mass="17986">MSTQSVLPVKHIIAPNSMAHACNAPQPSVHQIFNSKSDNYSSADDVSRVSYADLPDQISSNSSTFYASMYSSSSTNSKLCRQTSSLPFLPHPPKCEQQQFSAAQSSFSALLFAAHPSNGGQGDDEHSHDLKDFLNLCGNTSDSSFHRGGNALAFSDVATRPEIGQVSV</sequence>
<dbReference type="Gramene" id="TraesLDM3D03G01849770.1">
    <property type="protein sequence ID" value="TraesLDM3D03G01849770.1.CDS1"/>
    <property type="gene ID" value="TraesLDM3D03G01849770"/>
</dbReference>
<protein>
    <submittedName>
        <fullName evidence="1">Uncharacterized protein</fullName>
    </submittedName>
</protein>
<dbReference type="AlphaFoldDB" id="A0A3B6GRB2"/>
<dbReference type="Gramene" id="TraesPARA_EIv1.0_1087350.1">
    <property type="protein sequence ID" value="TraesPARA_EIv1.0_1087350.1.CDS1"/>
    <property type="gene ID" value="TraesPARA_EIv1.0_1087350"/>
</dbReference>
<dbReference type="Gramene" id="TraesJAG3D03G01860010.1">
    <property type="protein sequence ID" value="TraesJAG3D03G01860010.1.CDS1"/>
    <property type="gene ID" value="TraesJAG3D03G01860010"/>
</dbReference>
<dbReference type="Gramene" id="TraesMAC3D03G01849920.1">
    <property type="protein sequence ID" value="TraesMAC3D03G01849920.1.CDS1"/>
    <property type="gene ID" value="TraesMAC3D03G01849920"/>
</dbReference>
<dbReference type="Gramene" id="TraesROB_scaffold_149625_01G000100.1">
    <property type="protein sequence ID" value="TraesROB_scaffold_149625_01G000100.1"/>
    <property type="gene ID" value="TraesROB_scaffold_149625_01G000100"/>
</dbReference>
<name>A0A3B6GRB2_WHEAT</name>
<dbReference type="EnsemblPlants" id="TraesCS3D02G163700.1">
    <property type="protein sequence ID" value="TraesCS3D02G163700.1.cds1"/>
    <property type="gene ID" value="TraesCS3D02G163700"/>
</dbReference>
<keyword evidence="2" id="KW-1185">Reference proteome</keyword>
<accession>A0A3B6GRB2</accession>
<dbReference type="Gramene" id="TraesCS3D02G163700.1">
    <property type="protein sequence ID" value="TraesCS3D02G163700.1.cds1"/>
    <property type="gene ID" value="TraesCS3D02G163700"/>
</dbReference>
<dbReference type="Gramene" id="TraesNOR3D03G01878320.1">
    <property type="protein sequence ID" value="TraesNOR3D03G01878320.1.CDS1"/>
    <property type="gene ID" value="TraesNOR3D03G01878320"/>
</dbReference>
<proteinExistence type="predicted"/>
<dbReference type="Gramene" id="TraesJUL3D03G01869180.1">
    <property type="protein sequence ID" value="TraesJUL3D03G01869180.1.CDS1"/>
    <property type="gene ID" value="TraesJUL3D03G01869180"/>
</dbReference>
<dbReference type="Gramene" id="TraesSTA3D03G01846380.1">
    <property type="protein sequence ID" value="TraesSTA3D03G01846380.1.CDS1"/>
    <property type="gene ID" value="TraesSTA3D03G01846380"/>
</dbReference>
<dbReference type="Gramene" id="TraesRN3D0100370400.1">
    <property type="protein sequence ID" value="TraesRN3D0100370400.1"/>
    <property type="gene ID" value="TraesRN3D0100370400"/>
</dbReference>
<dbReference type="Gramene" id="TraesKAR3D01G0104260.1">
    <property type="protein sequence ID" value="cds.TraesKAR3D01G0104260.1"/>
    <property type="gene ID" value="TraesKAR3D01G0104260"/>
</dbReference>
<dbReference type="Gramene" id="TraesSYM3D03G01874270.1">
    <property type="protein sequence ID" value="TraesSYM3D03G01874270.1.CDS1"/>
    <property type="gene ID" value="TraesSYM3D03G01874270"/>
</dbReference>
<evidence type="ECO:0000313" key="1">
    <source>
        <dbReference type="EnsemblPlants" id="TraesCS3D02G163700.1.cds1"/>
    </source>
</evidence>
<reference evidence="1" key="1">
    <citation type="submission" date="2018-08" db="EMBL/GenBank/DDBJ databases">
        <authorList>
            <person name="Rossello M."/>
        </authorList>
    </citation>
    <scope>NUCLEOTIDE SEQUENCE [LARGE SCALE GENOMIC DNA]</scope>
    <source>
        <strain evidence="1">cv. Chinese Spring</strain>
    </source>
</reference>
<organism evidence="1">
    <name type="scientific">Triticum aestivum</name>
    <name type="common">Wheat</name>
    <dbReference type="NCBI Taxonomy" id="4565"/>
    <lineage>
        <taxon>Eukaryota</taxon>
        <taxon>Viridiplantae</taxon>
        <taxon>Streptophyta</taxon>
        <taxon>Embryophyta</taxon>
        <taxon>Tracheophyta</taxon>
        <taxon>Spermatophyta</taxon>
        <taxon>Magnoliopsida</taxon>
        <taxon>Liliopsida</taxon>
        <taxon>Poales</taxon>
        <taxon>Poaceae</taxon>
        <taxon>BOP clade</taxon>
        <taxon>Pooideae</taxon>
        <taxon>Triticodae</taxon>
        <taxon>Triticeae</taxon>
        <taxon>Triticinae</taxon>
        <taxon>Triticum</taxon>
    </lineage>
</organism>